<dbReference type="SUPFAM" id="SSF52058">
    <property type="entry name" value="L domain-like"/>
    <property type="match status" value="1"/>
</dbReference>
<dbReference type="OrthoDB" id="660555at2759"/>
<proteinExistence type="predicted"/>
<keyword evidence="2" id="KW-0677">Repeat</keyword>
<sequence length="498" mass="53585">MGNRLSKEQASVPFAYARDPTAVRPTDLSRYSTTGPLITNDPSFPSNSLSTAFPLDSGGLDDASVPSFATLDASPYSSGLDGIALGLPDSRAAIINANPIHKLKLVSEIDRDQDFLDSLPLIIPLLGNSCLEDRHAEERLARDPTVETLTFGQLPSLATIGACSQNLVAISRNIGLLAYTTTLQLCCNRLTSIPAEIGYLKNLVILSLAHNNLTELPDTIGLLTKLVQLKANNNALASIPEAICKLSKLETLQLECNEITHVPNKIGALSNLVTIDLSNNPLELLPAEVGRLKMLRRIGTSNCPLSTTSKTGDAVLPSLKELAARTIVRFQLPILSITQPELKDYLASAQECSCCGGPYFDTYTTHVRMVERSRTSLPLEYRLCTRHWSNDADRIKSLFAPLPATAPKPAPLLNIAFSNSLDSSDKKSCQARSDALPLSSIAKSPSLPTLPFSVESHSRKSSASKLFRKTAFMASGMRASRSLSFLSLQNGSAASSLP</sequence>
<dbReference type="InterPro" id="IPR055414">
    <property type="entry name" value="LRR_R13L4/SHOC2-like"/>
</dbReference>
<dbReference type="InterPro" id="IPR032675">
    <property type="entry name" value="LRR_dom_sf"/>
</dbReference>
<evidence type="ECO:0000259" key="3">
    <source>
        <dbReference type="Pfam" id="PF23598"/>
    </source>
</evidence>
<dbReference type="EMBL" id="DS022311">
    <property type="protein sequence ID" value="OAJ44126.1"/>
    <property type="molecule type" value="Genomic_DNA"/>
</dbReference>
<accession>A0A177WW12</accession>
<reference evidence="4 5" key="2">
    <citation type="submission" date="2016-05" db="EMBL/GenBank/DDBJ databases">
        <title>Lineage-specific infection strategies underlie the spectrum of fungal disease in amphibians.</title>
        <authorList>
            <person name="Cuomo C.A."/>
            <person name="Farrer R.A."/>
            <person name="James T."/>
            <person name="Longcore J."/>
            <person name="Birren B."/>
        </authorList>
    </citation>
    <scope>NUCLEOTIDE SEQUENCE [LARGE SCALE GENOMIC DNA]</scope>
    <source>
        <strain evidence="4 5">JEL423</strain>
    </source>
</reference>
<name>A0A177WW12_BATDL</name>
<dbReference type="GO" id="GO:0005737">
    <property type="term" value="C:cytoplasm"/>
    <property type="evidence" value="ECO:0007669"/>
    <property type="project" value="TreeGrafter"/>
</dbReference>
<gene>
    <name evidence="4" type="ORF">BDEG_27391</name>
</gene>
<feature type="domain" description="Disease resistance R13L4/SHOC-2-like LRR" evidence="3">
    <location>
        <begin position="170"/>
        <end position="255"/>
    </location>
</feature>
<dbReference type="SMART" id="SM00369">
    <property type="entry name" value="LRR_TYP"/>
    <property type="match status" value="4"/>
</dbReference>
<dbReference type="AlphaFoldDB" id="A0A177WW12"/>
<reference evidence="4 5" key="1">
    <citation type="submission" date="2006-10" db="EMBL/GenBank/DDBJ databases">
        <title>The Genome Sequence of Batrachochytrium dendrobatidis JEL423.</title>
        <authorList>
            <consortium name="The Broad Institute Genome Sequencing Platform"/>
            <person name="Birren B."/>
            <person name="Lander E."/>
            <person name="Galagan J."/>
            <person name="Cuomo C."/>
            <person name="Devon K."/>
            <person name="Jaffe D."/>
            <person name="Butler J."/>
            <person name="Alvarez P."/>
            <person name="Gnerre S."/>
            <person name="Grabherr M."/>
            <person name="Kleber M."/>
            <person name="Mauceli E."/>
            <person name="Brockman W."/>
            <person name="Young S."/>
            <person name="LaButti K."/>
            <person name="Sykes S."/>
            <person name="DeCaprio D."/>
            <person name="Crawford M."/>
            <person name="Koehrsen M."/>
            <person name="Engels R."/>
            <person name="Montgomery P."/>
            <person name="Pearson M."/>
            <person name="Howarth C."/>
            <person name="Larson L."/>
            <person name="White J."/>
            <person name="O'Leary S."/>
            <person name="Kodira C."/>
            <person name="Zeng Q."/>
            <person name="Yandava C."/>
            <person name="Alvarado L."/>
            <person name="Longcore J."/>
            <person name="James T."/>
        </authorList>
    </citation>
    <scope>NUCLEOTIDE SEQUENCE [LARGE SCALE GENOMIC DNA]</scope>
    <source>
        <strain evidence="4 5">JEL423</strain>
    </source>
</reference>
<dbReference type="InterPro" id="IPR003591">
    <property type="entry name" value="Leu-rich_rpt_typical-subtyp"/>
</dbReference>
<keyword evidence="1" id="KW-0433">Leucine-rich repeat</keyword>
<protein>
    <recommendedName>
        <fullName evidence="3">Disease resistance R13L4/SHOC-2-like LRR domain-containing protein</fullName>
    </recommendedName>
</protein>
<dbReference type="eggNOG" id="KOG0619">
    <property type="taxonomic scope" value="Eukaryota"/>
</dbReference>
<dbReference type="Pfam" id="PF00560">
    <property type="entry name" value="LRR_1"/>
    <property type="match status" value="1"/>
</dbReference>
<evidence type="ECO:0000256" key="2">
    <source>
        <dbReference type="ARBA" id="ARBA00022737"/>
    </source>
</evidence>
<dbReference type="PANTHER" id="PTHR48051">
    <property type="match status" value="1"/>
</dbReference>
<evidence type="ECO:0000313" key="4">
    <source>
        <dbReference type="EMBL" id="OAJ44126.1"/>
    </source>
</evidence>
<evidence type="ECO:0000313" key="5">
    <source>
        <dbReference type="Proteomes" id="UP000077115"/>
    </source>
</evidence>
<dbReference type="Pfam" id="PF23598">
    <property type="entry name" value="LRR_14"/>
    <property type="match status" value="1"/>
</dbReference>
<dbReference type="Proteomes" id="UP000077115">
    <property type="component" value="Unassembled WGS sequence"/>
</dbReference>
<evidence type="ECO:0000256" key="1">
    <source>
        <dbReference type="ARBA" id="ARBA00022614"/>
    </source>
</evidence>
<dbReference type="InterPro" id="IPR050216">
    <property type="entry name" value="LRR_domain-containing"/>
</dbReference>
<dbReference type="InterPro" id="IPR001611">
    <property type="entry name" value="Leu-rich_rpt"/>
</dbReference>
<dbReference type="VEuPathDB" id="FungiDB:BDEG_27391"/>
<dbReference type="PROSITE" id="PS51450">
    <property type="entry name" value="LRR"/>
    <property type="match status" value="1"/>
</dbReference>
<dbReference type="PANTHER" id="PTHR48051:SF54">
    <property type="entry name" value="LEUCINE-RICH REPEAT-CONTAINING PROTEIN"/>
    <property type="match status" value="1"/>
</dbReference>
<dbReference type="STRING" id="403673.A0A177WW12"/>
<organism evidence="4 5">
    <name type="scientific">Batrachochytrium dendrobatidis (strain JEL423)</name>
    <dbReference type="NCBI Taxonomy" id="403673"/>
    <lineage>
        <taxon>Eukaryota</taxon>
        <taxon>Fungi</taxon>
        <taxon>Fungi incertae sedis</taxon>
        <taxon>Chytridiomycota</taxon>
        <taxon>Chytridiomycota incertae sedis</taxon>
        <taxon>Chytridiomycetes</taxon>
        <taxon>Rhizophydiales</taxon>
        <taxon>Rhizophydiales incertae sedis</taxon>
        <taxon>Batrachochytrium</taxon>
    </lineage>
</organism>
<dbReference type="Gene3D" id="3.80.10.10">
    <property type="entry name" value="Ribonuclease Inhibitor"/>
    <property type="match status" value="1"/>
</dbReference>